<feature type="chain" id="PRO_5008130581" evidence="1">
    <location>
        <begin position="22"/>
        <end position="118"/>
    </location>
</feature>
<reference evidence="3" key="1">
    <citation type="submission" date="2013-03" db="EMBL/GenBank/DDBJ databases">
        <title>The Genome Sequence of Anopheles epiroticus epiroticus2.</title>
        <authorList>
            <consortium name="The Broad Institute Genomics Platform"/>
            <person name="Neafsey D.E."/>
            <person name="Howell P."/>
            <person name="Walker B."/>
            <person name="Young S.K."/>
            <person name="Zeng Q."/>
            <person name="Gargeya S."/>
            <person name="Fitzgerald M."/>
            <person name="Haas B."/>
            <person name="Abouelleil A."/>
            <person name="Allen A.W."/>
            <person name="Alvarado L."/>
            <person name="Arachchi H.M."/>
            <person name="Berlin A.M."/>
            <person name="Chapman S.B."/>
            <person name="Gainer-Dewar J."/>
            <person name="Goldberg J."/>
            <person name="Griggs A."/>
            <person name="Gujja S."/>
            <person name="Hansen M."/>
            <person name="Howarth C."/>
            <person name="Imamovic A."/>
            <person name="Ireland A."/>
            <person name="Larimer J."/>
            <person name="McCowan C."/>
            <person name="Murphy C."/>
            <person name="Pearson M."/>
            <person name="Poon T.W."/>
            <person name="Priest M."/>
            <person name="Roberts A."/>
            <person name="Saif S."/>
            <person name="Shea T."/>
            <person name="Sisk P."/>
            <person name="Sykes S."/>
            <person name="Wortman J."/>
            <person name="Nusbaum C."/>
            <person name="Birren B."/>
        </authorList>
    </citation>
    <scope>NUCLEOTIDE SEQUENCE [LARGE SCALE GENOMIC DNA]</scope>
    <source>
        <strain evidence="3">Epiroticus2</strain>
    </source>
</reference>
<proteinExistence type="predicted"/>
<keyword evidence="1" id="KW-0732">Signal</keyword>
<organism evidence="2 3">
    <name type="scientific">Anopheles epiroticus</name>
    <dbReference type="NCBI Taxonomy" id="199890"/>
    <lineage>
        <taxon>Eukaryota</taxon>
        <taxon>Metazoa</taxon>
        <taxon>Ecdysozoa</taxon>
        <taxon>Arthropoda</taxon>
        <taxon>Hexapoda</taxon>
        <taxon>Insecta</taxon>
        <taxon>Pterygota</taxon>
        <taxon>Neoptera</taxon>
        <taxon>Endopterygota</taxon>
        <taxon>Diptera</taxon>
        <taxon>Nematocera</taxon>
        <taxon>Culicoidea</taxon>
        <taxon>Culicidae</taxon>
        <taxon>Anophelinae</taxon>
        <taxon>Anopheles</taxon>
    </lineage>
</organism>
<dbReference type="AlphaFoldDB" id="A0A182P021"/>
<sequence>MAHKLVSCSACVLVALFVLSAVNISRQASVSGLRVSVLSRGERSVFNQTHSNKTCEGNTPCGWAVYVPSTRAIDNFMKNTCDCEKLKQCVRTDDDVSISAYVYRCREHPAKPKSVPAS</sequence>
<reference evidence="2" key="2">
    <citation type="submission" date="2020-05" db="UniProtKB">
        <authorList>
            <consortium name="EnsemblMetazoa"/>
        </authorList>
    </citation>
    <scope>IDENTIFICATION</scope>
    <source>
        <strain evidence="2">Epiroticus2</strain>
    </source>
</reference>
<evidence type="ECO:0000256" key="1">
    <source>
        <dbReference type="SAM" id="SignalP"/>
    </source>
</evidence>
<feature type="signal peptide" evidence="1">
    <location>
        <begin position="1"/>
        <end position="21"/>
    </location>
</feature>
<dbReference type="EnsemblMetazoa" id="AEPI000253-RA">
    <property type="protein sequence ID" value="AEPI000253-PA"/>
    <property type="gene ID" value="AEPI000253"/>
</dbReference>
<accession>A0A182P021</accession>
<evidence type="ECO:0000313" key="3">
    <source>
        <dbReference type="Proteomes" id="UP000075885"/>
    </source>
</evidence>
<dbReference type="VEuPathDB" id="VectorBase:AEPI000253"/>
<dbReference type="Proteomes" id="UP000075885">
    <property type="component" value="Unassembled WGS sequence"/>
</dbReference>
<evidence type="ECO:0000313" key="2">
    <source>
        <dbReference type="EnsemblMetazoa" id="AEPI000253-PA"/>
    </source>
</evidence>
<protein>
    <submittedName>
        <fullName evidence="2">Uncharacterized protein</fullName>
    </submittedName>
</protein>
<keyword evidence="3" id="KW-1185">Reference proteome</keyword>
<name>A0A182P021_9DIPT</name>